<evidence type="ECO:0000313" key="2">
    <source>
        <dbReference type="Proteomes" id="UP001432027"/>
    </source>
</evidence>
<organism evidence="1 2">
    <name type="scientific">Pristionchus entomophagus</name>
    <dbReference type="NCBI Taxonomy" id="358040"/>
    <lineage>
        <taxon>Eukaryota</taxon>
        <taxon>Metazoa</taxon>
        <taxon>Ecdysozoa</taxon>
        <taxon>Nematoda</taxon>
        <taxon>Chromadorea</taxon>
        <taxon>Rhabditida</taxon>
        <taxon>Rhabditina</taxon>
        <taxon>Diplogasteromorpha</taxon>
        <taxon>Diplogasteroidea</taxon>
        <taxon>Neodiplogasteridae</taxon>
        <taxon>Pristionchus</taxon>
    </lineage>
</organism>
<protein>
    <submittedName>
        <fullName evidence="1">Uncharacterized protein</fullName>
    </submittedName>
</protein>
<keyword evidence="2" id="KW-1185">Reference proteome</keyword>
<feature type="non-terminal residue" evidence="1">
    <location>
        <position position="97"/>
    </location>
</feature>
<feature type="non-terminal residue" evidence="1">
    <location>
        <position position="1"/>
    </location>
</feature>
<dbReference type="AlphaFoldDB" id="A0AAV5T347"/>
<dbReference type="Proteomes" id="UP001432027">
    <property type="component" value="Unassembled WGS sequence"/>
</dbReference>
<sequence>IIPFLLFVGAKVTVINRCSFEIAVDEVQLKTGQQETSDLLIKGRVGLEVRIVSDDRLLARLTQDMDPNFNFNSNVVVSRGVNLTIGGVRDPEPNWNK</sequence>
<name>A0AAV5T347_9BILA</name>
<evidence type="ECO:0000313" key="1">
    <source>
        <dbReference type="EMBL" id="GMS90011.1"/>
    </source>
</evidence>
<proteinExistence type="predicted"/>
<comment type="caution">
    <text evidence="1">The sequence shown here is derived from an EMBL/GenBank/DDBJ whole genome shotgun (WGS) entry which is preliminary data.</text>
</comment>
<reference evidence="1" key="1">
    <citation type="submission" date="2023-10" db="EMBL/GenBank/DDBJ databases">
        <title>Genome assembly of Pristionchus species.</title>
        <authorList>
            <person name="Yoshida K."/>
            <person name="Sommer R.J."/>
        </authorList>
    </citation>
    <scope>NUCLEOTIDE SEQUENCE</scope>
    <source>
        <strain evidence="1">RS0144</strain>
    </source>
</reference>
<accession>A0AAV5T347</accession>
<gene>
    <name evidence="1" type="ORF">PENTCL1PPCAC_12186</name>
</gene>
<dbReference type="EMBL" id="BTSX01000003">
    <property type="protein sequence ID" value="GMS90011.1"/>
    <property type="molecule type" value="Genomic_DNA"/>
</dbReference>